<evidence type="ECO:0000259" key="14">
    <source>
        <dbReference type="PROSITE" id="PS50873"/>
    </source>
</evidence>
<evidence type="ECO:0000256" key="13">
    <source>
        <dbReference type="RuleBase" id="RU004241"/>
    </source>
</evidence>
<evidence type="ECO:0000256" key="6">
    <source>
        <dbReference type="ARBA" id="ARBA00022837"/>
    </source>
</evidence>
<feature type="non-terminal residue" evidence="15">
    <location>
        <position position="204"/>
    </location>
</feature>
<dbReference type="GO" id="GO:0006979">
    <property type="term" value="P:response to oxidative stress"/>
    <property type="evidence" value="ECO:0007669"/>
    <property type="project" value="InterPro"/>
</dbReference>
<dbReference type="PANTHER" id="PTHR31235">
    <property type="entry name" value="PEROXIDASE 25-RELATED"/>
    <property type="match status" value="1"/>
</dbReference>
<keyword evidence="7" id="KW-0560">Oxidoreductase</keyword>
<evidence type="ECO:0000256" key="3">
    <source>
        <dbReference type="ARBA" id="ARBA00022559"/>
    </source>
</evidence>
<sequence>FQRPTWQVLMGRKDGRISLASEVAGNLPSSSANFTTLLDQFANKGLDIVDLATLSVLIMFTDFMPIRVRAHTIGVTHCALFSRRLYNFTGHGDADPSLNPDYAATLRTICPVPLNPNTTMDMDPDQSSLSFDGHYFKALNRKKGLFLSDAALLTDSNSAQIAQVLQNGPIFLARFAFSVKKMGGVGILSEGDGEVRQNCRVVNV</sequence>
<dbReference type="AlphaFoldDB" id="A0AA89AI17"/>
<comment type="catalytic activity">
    <reaction evidence="1">
        <text>2 a phenolic donor + H2O2 = 2 a phenolic radical donor + 2 H2O</text>
        <dbReference type="Rhea" id="RHEA:56136"/>
        <dbReference type="ChEBI" id="CHEBI:15377"/>
        <dbReference type="ChEBI" id="CHEBI:16240"/>
        <dbReference type="ChEBI" id="CHEBI:139520"/>
        <dbReference type="ChEBI" id="CHEBI:139521"/>
        <dbReference type="EC" id="1.11.1.7"/>
    </reaction>
</comment>
<evidence type="ECO:0000256" key="2">
    <source>
        <dbReference type="ARBA" id="ARBA00012313"/>
    </source>
</evidence>
<comment type="cofactor">
    <cofactor evidence="11">
        <name>heme b</name>
        <dbReference type="ChEBI" id="CHEBI:60344"/>
    </cofactor>
    <text evidence="11">Binds 1 heme b (iron(II)-protoporphyrin IX) group per subunit.</text>
</comment>
<dbReference type="SUPFAM" id="SSF48113">
    <property type="entry name" value="Heme-dependent peroxidases"/>
    <property type="match status" value="1"/>
</dbReference>
<protein>
    <recommendedName>
        <fullName evidence="2">peroxidase</fullName>
        <ecNumber evidence="2">1.11.1.7</ecNumber>
    </recommendedName>
</protein>
<feature type="binding site" evidence="10">
    <location>
        <position position="28"/>
    </location>
    <ligand>
        <name>substrate</name>
    </ligand>
</feature>
<dbReference type="Gene3D" id="1.10.420.10">
    <property type="entry name" value="Peroxidase, domain 2"/>
    <property type="match status" value="1"/>
</dbReference>
<feature type="domain" description="Plant heme peroxidase family profile" evidence="14">
    <location>
        <begin position="4"/>
        <end position="203"/>
    </location>
</feature>
<dbReference type="GO" id="GO:0046872">
    <property type="term" value="F:metal ion binding"/>
    <property type="evidence" value="ECO:0007669"/>
    <property type="project" value="UniProtKB-KW"/>
</dbReference>
<keyword evidence="9 12" id="KW-1015">Disulfide bond</keyword>
<evidence type="ECO:0000256" key="8">
    <source>
        <dbReference type="ARBA" id="ARBA00023004"/>
    </source>
</evidence>
<dbReference type="InterPro" id="IPR010255">
    <property type="entry name" value="Haem_peroxidase_sf"/>
</dbReference>
<dbReference type="GO" id="GO:0140825">
    <property type="term" value="F:lactoperoxidase activity"/>
    <property type="evidence" value="ECO:0007669"/>
    <property type="project" value="UniProtKB-EC"/>
</dbReference>
<dbReference type="InterPro" id="IPR000823">
    <property type="entry name" value="Peroxidase_pln"/>
</dbReference>
<keyword evidence="5 11" id="KW-0479">Metal-binding</keyword>
<feature type="binding site" evidence="11">
    <location>
        <position position="123"/>
    </location>
    <ligand>
        <name>Ca(2+)</name>
        <dbReference type="ChEBI" id="CHEBI:29108"/>
        <label>2</label>
    </ligand>
</feature>
<accession>A0AA89AI17</accession>
<dbReference type="Gene3D" id="1.10.520.10">
    <property type="match status" value="1"/>
</dbReference>
<evidence type="ECO:0000256" key="7">
    <source>
        <dbReference type="ARBA" id="ARBA00023002"/>
    </source>
</evidence>
<dbReference type="PROSITE" id="PS50873">
    <property type="entry name" value="PEROXIDASE_4"/>
    <property type="match status" value="1"/>
</dbReference>
<keyword evidence="8 11" id="KW-0408">Iron</keyword>
<dbReference type="FunFam" id="1.10.420.10:FF:000001">
    <property type="entry name" value="Peroxidase"/>
    <property type="match status" value="1"/>
</dbReference>
<keyword evidence="6 11" id="KW-0106">Calcium</keyword>
<comment type="cofactor">
    <cofactor evidence="11">
        <name>Ca(2+)</name>
        <dbReference type="ChEBI" id="CHEBI:29108"/>
    </cofactor>
    <text evidence="11">Binds 2 calcium ions per subunit.</text>
</comment>
<feature type="disulfide bond" evidence="12">
    <location>
        <begin position="78"/>
        <end position="110"/>
    </location>
</feature>
<dbReference type="Pfam" id="PF00141">
    <property type="entry name" value="peroxidase"/>
    <property type="match status" value="1"/>
</dbReference>
<evidence type="ECO:0000313" key="15">
    <source>
        <dbReference type="EMBL" id="KAK3002341.1"/>
    </source>
</evidence>
<dbReference type="InterPro" id="IPR002016">
    <property type="entry name" value="Haem_peroxidase"/>
</dbReference>
<comment type="similarity">
    <text evidence="13">Belongs to the peroxidase family.</text>
</comment>
<dbReference type="GO" id="GO:0020037">
    <property type="term" value="F:heme binding"/>
    <property type="evidence" value="ECO:0007669"/>
    <property type="project" value="InterPro"/>
</dbReference>
<evidence type="ECO:0000256" key="10">
    <source>
        <dbReference type="PIRSR" id="PIRSR600823-2"/>
    </source>
</evidence>
<feature type="binding site" description="axial binding residue" evidence="11">
    <location>
        <position position="71"/>
    </location>
    <ligand>
        <name>heme b</name>
        <dbReference type="ChEBI" id="CHEBI:60344"/>
    </ligand>
    <ligandPart>
        <name>Fe</name>
        <dbReference type="ChEBI" id="CHEBI:18248"/>
    </ligandPart>
</feature>
<evidence type="ECO:0000256" key="1">
    <source>
        <dbReference type="ARBA" id="ARBA00000189"/>
    </source>
</evidence>
<name>A0AA89AI17_9ASTE</name>
<evidence type="ECO:0000313" key="16">
    <source>
        <dbReference type="Proteomes" id="UP001188597"/>
    </source>
</evidence>
<comment type="caution">
    <text evidence="15">The sequence shown here is derived from an EMBL/GenBank/DDBJ whole genome shotgun (WGS) entry which is preliminary data.</text>
</comment>
<evidence type="ECO:0000256" key="11">
    <source>
        <dbReference type="PIRSR" id="PIRSR600823-3"/>
    </source>
</evidence>
<organism evidence="15 16">
    <name type="scientific">Escallonia herrerae</name>
    <dbReference type="NCBI Taxonomy" id="1293975"/>
    <lineage>
        <taxon>Eukaryota</taxon>
        <taxon>Viridiplantae</taxon>
        <taxon>Streptophyta</taxon>
        <taxon>Embryophyta</taxon>
        <taxon>Tracheophyta</taxon>
        <taxon>Spermatophyta</taxon>
        <taxon>Magnoliopsida</taxon>
        <taxon>eudicotyledons</taxon>
        <taxon>Gunneridae</taxon>
        <taxon>Pentapetalae</taxon>
        <taxon>asterids</taxon>
        <taxon>campanulids</taxon>
        <taxon>Escalloniales</taxon>
        <taxon>Escalloniaceae</taxon>
        <taxon>Escallonia</taxon>
    </lineage>
</organism>
<evidence type="ECO:0000256" key="4">
    <source>
        <dbReference type="ARBA" id="ARBA00022617"/>
    </source>
</evidence>
<evidence type="ECO:0000256" key="9">
    <source>
        <dbReference type="ARBA" id="ARBA00023157"/>
    </source>
</evidence>
<dbReference type="EC" id="1.11.1.7" evidence="2"/>
<proteinExistence type="inferred from homology"/>
<keyword evidence="16" id="KW-1185">Reference proteome</keyword>
<feature type="binding site" evidence="11">
    <location>
        <position position="72"/>
    </location>
    <ligand>
        <name>Ca(2+)</name>
        <dbReference type="ChEBI" id="CHEBI:29108"/>
        <label>2</label>
    </ligand>
</feature>
<feature type="binding site" evidence="11">
    <location>
        <position position="132"/>
    </location>
    <ligand>
        <name>Ca(2+)</name>
        <dbReference type="ChEBI" id="CHEBI:29108"/>
        <label>2</label>
    </ligand>
</feature>
<keyword evidence="3" id="KW-0575">Peroxidase</keyword>
<keyword evidence="4" id="KW-0349">Heme</keyword>
<dbReference type="EMBL" id="JAVXUP010002613">
    <property type="protein sequence ID" value="KAK3002341.1"/>
    <property type="molecule type" value="Genomic_DNA"/>
</dbReference>
<evidence type="ECO:0000256" key="12">
    <source>
        <dbReference type="PIRSR" id="PIRSR600823-5"/>
    </source>
</evidence>
<reference evidence="15" key="1">
    <citation type="submission" date="2022-12" db="EMBL/GenBank/DDBJ databases">
        <title>Draft genome assemblies for two species of Escallonia (Escalloniales).</title>
        <authorList>
            <person name="Chanderbali A."/>
            <person name="Dervinis C."/>
            <person name="Anghel I."/>
            <person name="Soltis D."/>
            <person name="Soltis P."/>
            <person name="Zapata F."/>
        </authorList>
    </citation>
    <scope>NUCLEOTIDE SEQUENCE</scope>
    <source>
        <strain evidence="15">UCBG64.0493</strain>
        <tissue evidence="15">Leaf</tissue>
    </source>
</reference>
<dbReference type="Proteomes" id="UP001188597">
    <property type="component" value="Unassembled WGS sequence"/>
</dbReference>
<gene>
    <name evidence="15" type="ORF">RJ639_021516</name>
</gene>
<evidence type="ECO:0000256" key="5">
    <source>
        <dbReference type="ARBA" id="ARBA00022723"/>
    </source>
</evidence>
<dbReference type="PRINTS" id="PR00461">
    <property type="entry name" value="PLPEROXIDASE"/>
</dbReference>